<reference evidence="1" key="1">
    <citation type="submission" date="2022-10" db="EMBL/GenBank/DDBJ databases">
        <title>Culturing micro-colonial fungi from biological soil crusts in the Mojave desert and describing Neophaeococcomyces mojavensis, and introducing the new genera and species Taxawa tesnikishii.</title>
        <authorList>
            <person name="Kurbessoian T."/>
            <person name="Stajich J.E."/>
        </authorList>
    </citation>
    <scope>NUCLEOTIDE SEQUENCE</scope>
    <source>
        <strain evidence="1">JES_112</strain>
    </source>
</reference>
<dbReference type="EMBL" id="JAPDRQ010000158">
    <property type="protein sequence ID" value="KAJ9653339.1"/>
    <property type="molecule type" value="Genomic_DNA"/>
</dbReference>
<comment type="caution">
    <text evidence="1">The sequence shown here is derived from an EMBL/GenBank/DDBJ whole genome shotgun (WGS) entry which is preliminary data.</text>
</comment>
<evidence type="ECO:0000313" key="1">
    <source>
        <dbReference type="EMBL" id="KAJ9653339.1"/>
    </source>
</evidence>
<keyword evidence="2" id="KW-1185">Reference proteome</keyword>
<accession>A0ACC2ZZX4</accession>
<dbReference type="Proteomes" id="UP001172386">
    <property type="component" value="Unassembled WGS sequence"/>
</dbReference>
<organism evidence="1 2">
    <name type="scientific">Neophaeococcomyces mojaviensis</name>
    <dbReference type="NCBI Taxonomy" id="3383035"/>
    <lineage>
        <taxon>Eukaryota</taxon>
        <taxon>Fungi</taxon>
        <taxon>Dikarya</taxon>
        <taxon>Ascomycota</taxon>
        <taxon>Pezizomycotina</taxon>
        <taxon>Eurotiomycetes</taxon>
        <taxon>Chaetothyriomycetidae</taxon>
        <taxon>Chaetothyriales</taxon>
        <taxon>Chaetothyriales incertae sedis</taxon>
        <taxon>Neophaeococcomyces</taxon>
    </lineage>
</organism>
<protein>
    <submittedName>
        <fullName evidence="1">Uncharacterized protein</fullName>
    </submittedName>
</protein>
<sequence length="519" mass="57156">MTAKVSTDIEPNSSQASMDDKSGVACHVDALQSDDISEEDRAFLRNFPADKKKKVLRKIDVRLIPLLTLLYLFAFIDRANIGNAKIEGLTEDLKLTDDQYNTCLSIFFVPYVLFEVPSNYVLNKFRRPSRYMGAIIVAWGTVMTMAGVVKNFQGLFAVRFFLGMTESGFFPGAVLIISKWYLPYETQTRIALFYTASALAGALSGLLAFGIAQMDGIGGLAGWRWIFLLEGIATVSAGVLCFFTMIDSPSLSSNWLTPEEIRYLELRQQAEPSRRATAARKSKGLNVKVLRAVVSDWQIYLQALIYWSNTVPNNGLKFTMPQIMKNMGFTSSNAQLLTLPPYILGALSAYVSAVFADRFNWRMPFIAVPQTLVVIAMAILAAKADDIKNNIPACYFAVSLACLGLYPINPGGNAWTVNNLAGASKRAMGIAYMIALGNAGGVVGSYIYIDKEKPKYPTGFGASMGFAGLGIIACLILEGSYKWLNAKRAKMSKDEVHAKYTEEELDSMGDRSPLFRYGL</sequence>
<evidence type="ECO:0000313" key="2">
    <source>
        <dbReference type="Proteomes" id="UP001172386"/>
    </source>
</evidence>
<proteinExistence type="predicted"/>
<name>A0ACC2ZZX4_9EURO</name>
<gene>
    <name evidence="1" type="ORF">H2198_007481</name>
</gene>